<accession>A0A448XER4</accession>
<dbReference type="Proteomes" id="UP000784294">
    <property type="component" value="Unassembled WGS sequence"/>
</dbReference>
<keyword evidence="3" id="KW-1185">Reference proteome</keyword>
<dbReference type="AlphaFoldDB" id="A0A448XER4"/>
<feature type="region of interest" description="Disordered" evidence="1">
    <location>
        <begin position="137"/>
        <end position="164"/>
    </location>
</feature>
<dbReference type="EMBL" id="CAAALY010248742">
    <property type="protein sequence ID" value="VEL34951.1"/>
    <property type="molecule type" value="Genomic_DNA"/>
</dbReference>
<feature type="compositionally biased region" description="Polar residues" evidence="1">
    <location>
        <begin position="63"/>
        <end position="83"/>
    </location>
</feature>
<protein>
    <submittedName>
        <fullName evidence="2">Uncharacterized protein</fullName>
    </submittedName>
</protein>
<proteinExistence type="predicted"/>
<sequence length="185" mass="19503">MVSLFLNTVCFIRCSPPLFPAHPGFKGLTKGYASRELSLSRRWGNNPASVPVTLKVGHLARGDTSTSTSNSHIAPLTSSQNGKNAHRDEKTCRPMRLASTSGLSNYTSCSSSSSNSTATFTSSARLTFSSICQVAEGQSSRPGVSGTAERSAPGHHDAVDRDCSKGEGVFSGGLVKSMINRFQTG</sequence>
<evidence type="ECO:0000313" key="3">
    <source>
        <dbReference type="Proteomes" id="UP000784294"/>
    </source>
</evidence>
<name>A0A448XER4_9PLAT</name>
<feature type="compositionally biased region" description="Basic and acidic residues" evidence="1">
    <location>
        <begin position="152"/>
        <end position="164"/>
    </location>
</feature>
<reference evidence="2" key="1">
    <citation type="submission" date="2018-11" db="EMBL/GenBank/DDBJ databases">
        <authorList>
            <consortium name="Pathogen Informatics"/>
        </authorList>
    </citation>
    <scope>NUCLEOTIDE SEQUENCE</scope>
</reference>
<evidence type="ECO:0000313" key="2">
    <source>
        <dbReference type="EMBL" id="VEL34951.1"/>
    </source>
</evidence>
<evidence type="ECO:0000256" key="1">
    <source>
        <dbReference type="SAM" id="MobiDB-lite"/>
    </source>
</evidence>
<gene>
    <name evidence="2" type="ORF">PXEA_LOCUS28391</name>
</gene>
<feature type="region of interest" description="Disordered" evidence="1">
    <location>
        <begin position="61"/>
        <end position="89"/>
    </location>
</feature>
<organism evidence="2 3">
    <name type="scientific">Protopolystoma xenopodis</name>
    <dbReference type="NCBI Taxonomy" id="117903"/>
    <lineage>
        <taxon>Eukaryota</taxon>
        <taxon>Metazoa</taxon>
        <taxon>Spiralia</taxon>
        <taxon>Lophotrochozoa</taxon>
        <taxon>Platyhelminthes</taxon>
        <taxon>Monogenea</taxon>
        <taxon>Polyopisthocotylea</taxon>
        <taxon>Polystomatidea</taxon>
        <taxon>Polystomatidae</taxon>
        <taxon>Protopolystoma</taxon>
    </lineage>
</organism>
<comment type="caution">
    <text evidence="2">The sequence shown here is derived from an EMBL/GenBank/DDBJ whole genome shotgun (WGS) entry which is preliminary data.</text>
</comment>